<dbReference type="EMBL" id="CM045772">
    <property type="protein sequence ID" value="KAI7985632.1"/>
    <property type="molecule type" value="Genomic_DNA"/>
</dbReference>
<protein>
    <submittedName>
        <fullName evidence="1">40S ribosomal protein S19-3</fullName>
    </submittedName>
</protein>
<keyword evidence="1" id="KW-0689">Ribosomal protein</keyword>
<accession>A0ACC0FAC0</accession>
<keyword evidence="2" id="KW-1185">Reference proteome</keyword>
<name>A0ACC0FAC0_9ERIC</name>
<keyword evidence="1" id="KW-0687">Ribonucleoprotein</keyword>
<sequence length="185" mass="19996">MLQKTSSAVGLISLEPASGVDPDSDGGGLGGEVGLDGDSMELPHWTDIVKTGRFKELAPYDPDWIYGGSKRNGPPHFCKSSGAVARHILQQLQTMNIIDIDVKGRNKRIKINQIIITNLPWLLSNEDETCESKPKLFDVMKKSDGQNEEEEISVSGTLGCCSPGNAHFIPFLSSSPTSSDCFSSI</sequence>
<proteinExistence type="predicted"/>
<gene>
    <name evidence="1" type="ORF">LOK49_LG14G00538</name>
</gene>
<reference evidence="1 2" key="1">
    <citation type="journal article" date="2022" name="Plant J.">
        <title>Chromosome-level genome of Camellia lanceoleosa provides a valuable resource for understanding genome evolution and self-incompatibility.</title>
        <authorList>
            <person name="Gong W."/>
            <person name="Xiao S."/>
            <person name="Wang L."/>
            <person name="Liao Z."/>
            <person name="Chang Y."/>
            <person name="Mo W."/>
            <person name="Hu G."/>
            <person name="Li W."/>
            <person name="Zhao G."/>
            <person name="Zhu H."/>
            <person name="Hu X."/>
            <person name="Ji K."/>
            <person name="Xiang X."/>
            <person name="Song Q."/>
            <person name="Yuan D."/>
            <person name="Jin S."/>
            <person name="Zhang L."/>
        </authorList>
    </citation>
    <scope>NUCLEOTIDE SEQUENCE [LARGE SCALE GENOMIC DNA]</scope>
    <source>
        <strain evidence="1">SQ_2022a</strain>
    </source>
</reference>
<evidence type="ECO:0000313" key="1">
    <source>
        <dbReference type="EMBL" id="KAI7985632.1"/>
    </source>
</evidence>
<comment type="caution">
    <text evidence="1">The sequence shown here is derived from an EMBL/GenBank/DDBJ whole genome shotgun (WGS) entry which is preliminary data.</text>
</comment>
<evidence type="ECO:0000313" key="2">
    <source>
        <dbReference type="Proteomes" id="UP001060215"/>
    </source>
</evidence>
<dbReference type="Proteomes" id="UP001060215">
    <property type="component" value="Chromosome 15"/>
</dbReference>
<organism evidence="1 2">
    <name type="scientific">Camellia lanceoleosa</name>
    <dbReference type="NCBI Taxonomy" id="1840588"/>
    <lineage>
        <taxon>Eukaryota</taxon>
        <taxon>Viridiplantae</taxon>
        <taxon>Streptophyta</taxon>
        <taxon>Embryophyta</taxon>
        <taxon>Tracheophyta</taxon>
        <taxon>Spermatophyta</taxon>
        <taxon>Magnoliopsida</taxon>
        <taxon>eudicotyledons</taxon>
        <taxon>Gunneridae</taxon>
        <taxon>Pentapetalae</taxon>
        <taxon>asterids</taxon>
        <taxon>Ericales</taxon>
        <taxon>Theaceae</taxon>
        <taxon>Camellia</taxon>
    </lineage>
</organism>